<name>F8FN95_PAEMK</name>
<dbReference type="AlphaFoldDB" id="F8FN95"/>
<proteinExistence type="predicted"/>
<sequence length="221" mass="22695">MPLNMRQDYEKKGCETMNYRRQTIGNGGARDTRHYAARSSNYYDGRYPGLQRAHTRSFLQGAAPGGDFTGGGVPFAGGADYPGLGGQLPATQALVPQSGGGGLGGLFGGGGGGQAGGGGLAGLLGGGGGGTGSFNIGQIKDIVDRLGGVEGIVSTFGKVQTVVQSMSQMAPMIKLLLGSFGKGKKSDAEASDDGDGLAGTRRKRRKRKGPVRGRRRRSTKR</sequence>
<evidence type="ECO:0000313" key="3">
    <source>
        <dbReference type="Proteomes" id="UP000006620"/>
    </source>
</evidence>
<dbReference type="Proteomes" id="UP000006620">
    <property type="component" value="Chromosome"/>
</dbReference>
<dbReference type="PATRIC" id="fig|1036673.3.peg.6769"/>
<evidence type="ECO:0000256" key="1">
    <source>
        <dbReference type="SAM" id="MobiDB-lite"/>
    </source>
</evidence>
<protein>
    <recommendedName>
        <fullName evidence="4">Tyrosine protein kinase</fullName>
    </recommendedName>
</protein>
<gene>
    <name evidence="2" type="ordered locus">KNP414_07255</name>
</gene>
<accession>F8FN95</accession>
<evidence type="ECO:0000313" key="2">
    <source>
        <dbReference type="EMBL" id="AEI45765.1"/>
    </source>
</evidence>
<dbReference type="HOGENOM" id="CLU_1336406_0_0_9"/>
<dbReference type="KEGG" id="pms:KNP414_07255"/>
<reference evidence="2 3" key="2">
    <citation type="journal article" date="2013" name="Genome Announc.">
        <title>Genome Sequence of Growth-Improving Paenibacillus mucilaginosus Strain KNP414.</title>
        <authorList>
            <person name="Lu J.J."/>
            <person name="Wang J.F."/>
            <person name="Hu X.F."/>
        </authorList>
    </citation>
    <scope>NUCLEOTIDE SEQUENCE [LARGE SCALE GENOMIC DNA]</scope>
    <source>
        <strain evidence="2 3">KNP414</strain>
    </source>
</reference>
<feature type="compositionally biased region" description="Basic residues" evidence="1">
    <location>
        <begin position="200"/>
        <end position="221"/>
    </location>
</feature>
<reference evidence="3" key="1">
    <citation type="submission" date="2011-06" db="EMBL/GenBank/DDBJ databases">
        <title>Complete genome sequence of Paenibacillus mucilaginosus KNP414.</title>
        <authorList>
            <person name="Wang J."/>
            <person name="Hu S."/>
            <person name="Hu X."/>
            <person name="Zhang B."/>
            <person name="Dong D."/>
            <person name="Zhang S."/>
            <person name="Zhao K."/>
            <person name="Wu D."/>
        </authorList>
    </citation>
    <scope>NUCLEOTIDE SEQUENCE [LARGE SCALE GENOMIC DNA]</scope>
    <source>
        <strain evidence="3">KNP414</strain>
    </source>
</reference>
<dbReference type="EMBL" id="CP002869">
    <property type="protein sequence ID" value="AEI45765.1"/>
    <property type="molecule type" value="Genomic_DNA"/>
</dbReference>
<feature type="region of interest" description="Disordered" evidence="1">
    <location>
        <begin position="182"/>
        <end position="221"/>
    </location>
</feature>
<evidence type="ECO:0008006" key="4">
    <source>
        <dbReference type="Google" id="ProtNLM"/>
    </source>
</evidence>
<organism evidence="2 3">
    <name type="scientific">Paenibacillus mucilaginosus (strain KNP414)</name>
    <dbReference type="NCBI Taxonomy" id="1036673"/>
    <lineage>
        <taxon>Bacteria</taxon>
        <taxon>Bacillati</taxon>
        <taxon>Bacillota</taxon>
        <taxon>Bacilli</taxon>
        <taxon>Bacillales</taxon>
        <taxon>Paenibacillaceae</taxon>
        <taxon>Paenibacillus</taxon>
    </lineage>
</organism>